<dbReference type="AlphaFoldDB" id="A0AAW1JQM8"/>
<keyword evidence="2" id="KW-1185">Reference proteome</keyword>
<evidence type="ECO:0000313" key="2">
    <source>
        <dbReference type="Proteomes" id="UP001443914"/>
    </source>
</evidence>
<comment type="caution">
    <text evidence="1">The sequence shown here is derived from an EMBL/GenBank/DDBJ whole genome shotgun (WGS) entry which is preliminary data.</text>
</comment>
<accession>A0AAW1JQM8</accession>
<protein>
    <submittedName>
        <fullName evidence="1">Uncharacterized protein</fullName>
    </submittedName>
</protein>
<dbReference type="EMBL" id="JBDFQZ010000007">
    <property type="protein sequence ID" value="KAK9705880.1"/>
    <property type="molecule type" value="Genomic_DNA"/>
</dbReference>
<evidence type="ECO:0000313" key="1">
    <source>
        <dbReference type="EMBL" id="KAK9705880.1"/>
    </source>
</evidence>
<gene>
    <name evidence="1" type="ORF">RND81_07G089100</name>
</gene>
<proteinExistence type="predicted"/>
<organism evidence="1 2">
    <name type="scientific">Saponaria officinalis</name>
    <name type="common">Common soapwort</name>
    <name type="synonym">Lychnis saponaria</name>
    <dbReference type="NCBI Taxonomy" id="3572"/>
    <lineage>
        <taxon>Eukaryota</taxon>
        <taxon>Viridiplantae</taxon>
        <taxon>Streptophyta</taxon>
        <taxon>Embryophyta</taxon>
        <taxon>Tracheophyta</taxon>
        <taxon>Spermatophyta</taxon>
        <taxon>Magnoliopsida</taxon>
        <taxon>eudicotyledons</taxon>
        <taxon>Gunneridae</taxon>
        <taxon>Pentapetalae</taxon>
        <taxon>Caryophyllales</taxon>
        <taxon>Caryophyllaceae</taxon>
        <taxon>Caryophylleae</taxon>
        <taxon>Saponaria</taxon>
    </lineage>
</organism>
<dbReference type="Proteomes" id="UP001443914">
    <property type="component" value="Unassembled WGS sequence"/>
</dbReference>
<name>A0AAW1JQM8_SAPOF</name>
<reference evidence="1" key="1">
    <citation type="submission" date="2024-03" db="EMBL/GenBank/DDBJ databases">
        <title>WGS assembly of Saponaria officinalis var. Norfolk2.</title>
        <authorList>
            <person name="Jenkins J."/>
            <person name="Shu S."/>
            <person name="Grimwood J."/>
            <person name="Barry K."/>
            <person name="Goodstein D."/>
            <person name="Schmutz J."/>
            <person name="Leebens-Mack J."/>
            <person name="Osbourn A."/>
        </authorList>
    </citation>
    <scope>NUCLEOTIDE SEQUENCE [LARGE SCALE GENOMIC DNA]</scope>
    <source>
        <strain evidence="1">JIC</strain>
    </source>
</reference>
<sequence length="112" mass="12813">MYQMISYLFHRLNNTHYSLIILKSIHPSFSLTISPSPKSGATACTTNYHRRGSDPPVTTPKPRPHHLLFLPLDQYQHLSKKDIFALFAASVSFDDENKVPIFLIFGLFGFFN</sequence>